<proteinExistence type="predicted"/>
<dbReference type="EC" id="3.4.21.-" evidence="7"/>
<dbReference type="GO" id="GO:0008233">
    <property type="term" value="F:peptidase activity"/>
    <property type="evidence" value="ECO:0007669"/>
    <property type="project" value="UniProtKB-KW"/>
</dbReference>
<feature type="transmembrane region" description="Helical" evidence="5">
    <location>
        <begin position="91"/>
        <end position="111"/>
    </location>
</feature>
<evidence type="ECO:0000256" key="3">
    <source>
        <dbReference type="ARBA" id="ARBA00022989"/>
    </source>
</evidence>
<evidence type="ECO:0000313" key="7">
    <source>
        <dbReference type="EMBL" id="MEF2156346.1"/>
    </source>
</evidence>
<keyword evidence="2 5" id="KW-0812">Transmembrane</keyword>
<evidence type="ECO:0000313" key="8">
    <source>
        <dbReference type="Proteomes" id="UP001356170"/>
    </source>
</evidence>
<name>A0ABU7V0Q8_9GAMM</name>
<organism evidence="7 8">
    <name type="scientific">Aquilutibacter rugosus</name>
    <dbReference type="NCBI Taxonomy" id="3115820"/>
    <lineage>
        <taxon>Bacteria</taxon>
        <taxon>Pseudomonadati</taxon>
        <taxon>Pseudomonadota</taxon>
        <taxon>Gammaproteobacteria</taxon>
        <taxon>Lysobacterales</taxon>
        <taxon>Lysobacteraceae</taxon>
        <taxon>Aquilutibacter</taxon>
    </lineage>
</organism>
<dbReference type="RefSeq" id="WP_331689968.1">
    <property type="nucleotide sequence ID" value="NZ_JAZHBN010000006.1"/>
</dbReference>
<dbReference type="SUPFAM" id="SSF144091">
    <property type="entry name" value="Rhomboid-like"/>
    <property type="match status" value="1"/>
</dbReference>
<feature type="transmembrane region" description="Helical" evidence="5">
    <location>
        <begin position="117"/>
        <end position="137"/>
    </location>
</feature>
<feature type="transmembrane region" description="Helical" evidence="5">
    <location>
        <begin position="158"/>
        <end position="175"/>
    </location>
</feature>
<dbReference type="SMART" id="SM01160">
    <property type="entry name" value="DUF1751"/>
    <property type="match status" value="1"/>
</dbReference>
<evidence type="ECO:0000256" key="1">
    <source>
        <dbReference type="ARBA" id="ARBA00004141"/>
    </source>
</evidence>
<keyword evidence="4 5" id="KW-0472">Membrane</keyword>
<keyword evidence="7" id="KW-0645">Protease</keyword>
<gene>
    <name evidence="7" type="ORF">V3390_08935</name>
</gene>
<reference evidence="7 8" key="1">
    <citation type="submission" date="2024-01" db="EMBL/GenBank/DDBJ databases">
        <title>Novel species of the genus Luteimonas isolated from rivers.</title>
        <authorList>
            <person name="Lu H."/>
        </authorList>
    </citation>
    <scope>NUCLEOTIDE SEQUENCE [LARGE SCALE GENOMIC DNA]</scope>
    <source>
        <strain evidence="7 8">FXH3W</strain>
    </source>
</reference>
<comment type="subcellular location">
    <subcellularLocation>
        <location evidence="1">Membrane</location>
        <topology evidence="1">Multi-pass membrane protein</topology>
    </subcellularLocation>
</comment>
<dbReference type="EMBL" id="JAZHBO010000002">
    <property type="protein sequence ID" value="MEF2156346.1"/>
    <property type="molecule type" value="Genomic_DNA"/>
</dbReference>
<dbReference type="PANTHER" id="PTHR43066">
    <property type="entry name" value="RHOMBOID-RELATED PROTEIN"/>
    <property type="match status" value="1"/>
</dbReference>
<comment type="caution">
    <text evidence="7">The sequence shown here is derived from an EMBL/GenBank/DDBJ whole genome shotgun (WGS) entry which is preliminary data.</text>
</comment>
<evidence type="ECO:0000256" key="4">
    <source>
        <dbReference type="ARBA" id="ARBA00023136"/>
    </source>
</evidence>
<accession>A0ABU7V0Q8</accession>
<dbReference type="InterPro" id="IPR022764">
    <property type="entry name" value="Peptidase_S54_rhomboid_dom"/>
</dbReference>
<dbReference type="Proteomes" id="UP001356170">
    <property type="component" value="Unassembled WGS sequence"/>
</dbReference>
<feature type="domain" description="Peptidase S54 rhomboid" evidence="6">
    <location>
        <begin position="49"/>
        <end position="196"/>
    </location>
</feature>
<keyword evidence="8" id="KW-1185">Reference proteome</keyword>
<evidence type="ECO:0000259" key="6">
    <source>
        <dbReference type="Pfam" id="PF01694"/>
    </source>
</evidence>
<dbReference type="GO" id="GO:0006508">
    <property type="term" value="P:proteolysis"/>
    <property type="evidence" value="ECO:0007669"/>
    <property type="project" value="UniProtKB-KW"/>
</dbReference>
<evidence type="ECO:0000256" key="2">
    <source>
        <dbReference type="ARBA" id="ARBA00022692"/>
    </source>
</evidence>
<dbReference type="Gene3D" id="1.20.1540.10">
    <property type="entry name" value="Rhomboid-like"/>
    <property type="match status" value="1"/>
</dbReference>
<dbReference type="PANTHER" id="PTHR43066:SF11">
    <property type="entry name" value="PEPTIDASE S54 RHOMBOID DOMAIN-CONTAINING PROTEIN"/>
    <property type="match status" value="1"/>
</dbReference>
<evidence type="ECO:0000256" key="5">
    <source>
        <dbReference type="SAM" id="Phobius"/>
    </source>
</evidence>
<dbReference type="Pfam" id="PF01694">
    <property type="entry name" value="Rhomboid"/>
    <property type="match status" value="1"/>
</dbReference>
<keyword evidence="3 5" id="KW-1133">Transmembrane helix</keyword>
<protein>
    <submittedName>
        <fullName evidence="7">Rhomboid family intramembrane serine protease</fullName>
        <ecNumber evidence="7">3.4.21.-</ecNumber>
    </submittedName>
</protein>
<keyword evidence="7" id="KW-0378">Hydrolase</keyword>
<sequence length="205" mass="22843">MPPFTRLVLIICVVVAVAQWLLPYDLTELLALHPLDMTHQLPDAYRLRPWQPLTYAFAHGGLGHLVMNMLVLVMFGSALEHYWGTKRYWRYYIACALGAAIVQLIASEYVLQQADGQVAAVVGASGALFGLLIGYGMHFPERRVMLLIPPIPMKARTLVILIGLAETLFGVMGWLPGIAHFAHLGGLLTGFLLNRYWLRPNPLAR</sequence>
<dbReference type="InterPro" id="IPR035952">
    <property type="entry name" value="Rhomboid-like_sf"/>
</dbReference>
<feature type="transmembrane region" description="Helical" evidence="5">
    <location>
        <begin position="56"/>
        <end position="79"/>
    </location>
</feature>